<reference evidence="2" key="1">
    <citation type="journal article" date="2015" name="Nature">
        <title>Complex archaea that bridge the gap between prokaryotes and eukaryotes.</title>
        <authorList>
            <person name="Spang A."/>
            <person name="Saw J.H."/>
            <person name="Jorgensen S.L."/>
            <person name="Zaremba-Niedzwiedzka K."/>
            <person name="Martijn J."/>
            <person name="Lind A.E."/>
            <person name="van Eijk R."/>
            <person name="Schleper C."/>
            <person name="Guy L."/>
            <person name="Ettema T.J."/>
        </authorList>
    </citation>
    <scope>NUCLEOTIDE SEQUENCE</scope>
</reference>
<proteinExistence type="predicted"/>
<organism evidence="2">
    <name type="scientific">marine sediment metagenome</name>
    <dbReference type="NCBI Taxonomy" id="412755"/>
    <lineage>
        <taxon>unclassified sequences</taxon>
        <taxon>metagenomes</taxon>
        <taxon>ecological metagenomes</taxon>
    </lineage>
</organism>
<name>A0A0F9PU56_9ZZZZ</name>
<dbReference type="EMBL" id="LAZR01004897">
    <property type="protein sequence ID" value="KKN04611.1"/>
    <property type="molecule type" value="Genomic_DNA"/>
</dbReference>
<feature type="transmembrane region" description="Helical" evidence="1">
    <location>
        <begin position="6"/>
        <end position="25"/>
    </location>
</feature>
<evidence type="ECO:0000313" key="2">
    <source>
        <dbReference type="EMBL" id="KKN04611.1"/>
    </source>
</evidence>
<feature type="non-terminal residue" evidence="2">
    <location>
        <position position="31"/>
    </location>
</feature>
<sequence>MYWQLFILFAGATIIMLGVLIGLKFKKWLVS</sequence>
<comment type="caution">
    <text evidence="2">The sequence shown here is derived from an EMBL/GenBank/DDBJ whole genome shotgun (WGS) entry which is preliminary data.</text>
</comment>
<keyword evidence="1" id="KW-0812">Transmembrane</keyword>
<protein>
    <submittedName>
        <fullName evidence="2">Uncharacterized protein</fullName>
    </submittedName>
</protein>
<keyword evidence="1" id="KW-0472">Membrane</keyword>
<evidence type="ECO:0000256" key="1">
    <source>
        <dbReference type="SAM" id="Phobius"/>
    </source>
</evidence>
<accession>A0A0F9PU56</accession>
<gene>
    <name evidence="2" type="ORF">LCGC14_1095560</name>
</gene>
<dbReference type="AlphaFoldDB" id="A0A0F9PU56"/>
<keyword evidence="1" id="KW-1133">Transmembrane helix</keyword>